<organism evidence="1 2">
    <name type="scientific">Paraburkholderia tuberum</name>
    <dbReference type="NCBI Taxonomy" id="157910"/>
    <lineage>
        <taxon>Bacteria</taxon>
        <taxon>Pseudomonadati</taxon>
        <taxon>Pseudomonadota</taxon>
        <taxon>Betaproteobacteria</taxon>
        <taxon>Burkholderiales</taxon>
        <taxon>Burkholderiaceae</taxon>
        <taxon>Paraburkholderia</taxon>
    </lineage>
</organism>
<dbReference type="EMBL" id="FNKX01000003">
    <property type="protein sequence ID" value="SDR58672.1"/>
    <property type="molecule type" value="Genomic_DNA"/>
</dbReference>
<reference evidence="2" key="1">
    <citation type="submission" date="2016-10" db="EMBL/GenBank/DDBJ databases">
        <authorList>
            <person name="Varghese N."/>
            <person name="Submissions S."/>
        </authorList>
    </citation>
    <scope>NUCLEOTIDE SEQUENCE [LARGE SCALE GENOMIC DNA]</scope>
    <source>
        <strain evidence="2">DUS833</strain>
    </source>
</reference>
<dbReference type="AlphaFoldDB" id="A0A1H1K9C1"/>
<evidence type="ECO:0008006" key="3">
    <source>
        <dbReference type="Google" id="ProtNLM"/>
    </source>
</evidence>
<evidence type="ECO:0000313" key="2">
    <source>
        <dbReference type="Proteomes" id="UP000199365"/>
    </source>
</evidence>
<dbReference type="Proteomes" id="UP000199365">
    <property type="component" value="Unassembled WGS sequence"/>
</dbReference>
<name>A0A1H1K9C1_9BURK</name>
<accession>A0A1H1K9C1</accession>
<proteinExistence type="predicted"/>
<gene>
    <name evidence="1" type="ORF">SAMN05445850_6613</name>
</gene>
<keyword evidence="2" id="KW-1185">Reference proteome</keyword>
<evidence type="ECO:0000313" key="1">
    <source>
        <dbReference type="EMBL" id="SDR58672.1"/>
    </source>
</evidence>
<protein>
    <recommendedName>
        <fullName evidence="3">Beta-barrel assembly machine subunit BamE</fullName>
    </recommendedName>
</protein>
<dbReference type="STRING" id="157910.SAMN05445850_6613"/>
<sequence>MRSNVTGEPLLTRLARVRNAAARTARAPLALRRAALTCATALMLAACAQPWQQFQAGQDQAAIVARMGPPREVYDLPGGGRRLMWPTQPMGSTTVAADIDASGKIVNVRQVLQLSEFNRAEIGKWTRDDVLVNFGRPVQTQFFRLSQREVWSYRYIESNIHHMLFNFAFDTNGVLRETQRTPDPLRDRDLRRF</sequence>